<dbReference type="InterPro" id="IPR025623">
    <property type="entry name" value="YusW"/>
</dbReference>
<keyword evidence="4" id="KW-1185">Reference proteome</keyword>
<name>A0ABV2GBE3_9BACL</name>
<dbReference type="Proteomes" id="UP001549099">
    <property type="component" value="Unassembled WGS sequence"/>
</dbReference>
<reference evidence="3 4" key="1">
    <citation type="submission" date="2024-06" db="EMBL/GenBank/DDBJ databases">
        <title>Genomic Encyclopedia of Type Strains, Phase IV (KMG-IV): sequencing the most valuable type-strain genomes for metagenomic binning, comparative biology and taxonomic classification.</title>
        <authorList>
            <person name="Goeker M."/>
        </authorList>
    </citation>
    <scope>NUCLEOTIDE SEQUENCE [LARGE SCALE GENOMIC DNA]</scope>
    <source>
        <strain evidence="3 4">DSM 26128</strain>
    </source>
</reference>
<evidence type="ECO:0000256" key="2">
    <source>
        <dbReference type="SAM" id="SignalP"/>
    </source>
</evidence>
<feature type="signal peptide" evidence="2">
    <location>
        <begin position="1"/>
        <end position="18"/>
    </location>
</feature>
<sequence>MKGKMVFPLMVAGSLMLAACGDDGTDKEPEVEADATQTDDGTAATDETPTEDAAVGGSEDPDEPVSSDAADVTGQEEMQQKMDEINYTEFELEVEYADGKEYEAEIEKKSDNTVKAEIEDSLNGVKKKGLDAFNDLFPLVEQMDITTGTDKAEAIRQVLSTFSLPDDYTKFELELRFKDDGKEYEIEDRK</sequence>
<evidence type="ECO:0000256" key="1">
    <source>
        <dbReference type="SAM" id="MobiDB-lite"/>
    </source>
</evidence>
<dbReference type="Pfam" id="PF14039">
    <property type="entry name" value="YusW"/>
    <property type="match status" value="1"/>
</dbReference>
<proteinExistence type="predicted"/>
<keyword evidence="2" id="KW-0732">Signal</keyword>
<feature type="region of interest" description="Disordered" evidence="1">
    <location>
        <begin position="19"/>
        <end position="77"/>
    </location>
</feature>
<protein>
    <recommendedName>
        <fullName evidence="5">YusW-like protein</fullName>
    </recommendedName>
</protein>
<gene>
    <name evidence="3" type="ORF">ABID49_001389</name>
</gene>
<dbReference type="RefSeq" id="WP_354196687.1">
    <property type="nucleotide sequence ID" value="NZ_JBEPLW010000008.1"/>
</dbReference>
<evidence type="ECO:0008006" key="5">
    <source>
        <dbReference type="Google" id="ProtNLM"/>
    </source>
</evidence>
<evidence type="ECO:0000313" key="3">
    <source>
        <dbReference type="EMBL" id="MET3575484.1"/>
    </source>
</evidence>
<comment type="caution">
    <text evidence="3">The sequence shown here is derived from an EMBL/GenBank/DDBJ whole genome shotgun (WGS) entry which is preliminary data.</text>
</comment>
<evidence type="ECO:0000313" key="4">
    <source>
        <dbReference type="Proteomes" id="UP001549099"/>
    </source>
</evidence>
<feature type="compositionally biased region" description="Low complexity" evidence="1">
    <location>
        <begin position="34"/>
        <end position="54"/>
    </location>
</feature>
<dbReference type="EMBL" id="JBEPLW010000008">
    <property type="protein sequence ID" value="MET3575484.1"/>
    <property type="molecule type" value="Genomic_DNA"/>
</dbReference>
<accession>A0ABV2GBE3</accession>
<dbReference type="PROSITE" id="PS51257">
    <property type="entry name" value="PROKAR_LIPOPROTEIN"/>
    <property type="match status" value="1"/>
</dbReference>
<organism evidence="3 4">
    <name type="scientific">Bhargavaea ullalensis</name>
    <dbReference type="NCBI Taxonomy" id="1265685"/>
    <lineage>
        <taxon>Bacteria</taxon>
        <taxon>Bacillati</taxon>
        <taxon>Bacillota</taxon>
        <taxon>Bacilli</taxon>
        <taxon>Bacillales</taxon>
        <taxon>Caryophanaceae</taxon>
        <taxon>Bhargavaea</taxon>
    </lineage>
</organism>
<feature type="chain" id="PRO_5045610982" description="YusW-like protein" evidence="2">
    <location>
        <begin position="19"/>
        <end position="190"/>
    </location>
</feature>